<dbReference type="EMBL" id="AZRA01000098">
    <property type="protein sequence ID" value="KDB51167.1"/>
    <property type="molecule type" value="Genomic_DNA"/>
</dbReference>
<proteinExistence type="predicted"/>
<evidence type="ECO:0000313" key="2">
    <source>
        <dbReference type="Proteomes" id="UP000026714"/>
    </source>
</evidence>
<evidence type="ECO:0000313" key="1">
    <source>
        <dbReference type="EMBL" id="KDB51167.1"/>
    </source>
</evidence>
<dbReference type="PATRIC" id="fig|1286631.3.peg.3186"/>
<sequence length="175" mass="19165">MKFIDIAHDPWHTVGGEDGPIPHPQPKDHLLLTLEQWHAVRETWPAGLAVGVILPNSVDVETLAADLPRLSLVALQFPKWVDGRAYTQARLLRVRYRFPGQIRATGEALVDMLPLMQRTGFDAVVLRRDQSREAAERALGFFAGHYQGAVGEARPVFARPAAAGGTDFINAGAAI</sequence>
<evidence type="ECO:0008006" key="3">
    <source>
        <dbReference type="Google" id="ProtNLM"/>
    </source>
</evidence>
<dbReference type="InterPro" id="IPR008318">
    <property type="entry name" value="UCP030820"/>
</dbReference>
<dbReference type="Pfam" id="PF06073">
    <property type="entry name" value="DUF934"/>
    <property type="match status" value="1"/>
</dbReference>
<comment type="caution">
    <text evidence="1">The sequence shown here is derived from an EMBL/GenBank/DDBJ whole genome shotgun (WGS) entry which is preliminary data.</text>
</comment>
<name>A0A059KI70_9BURK</name>
<organism evidence="1 2">
    <name type="scientific">Sphaerotilus natans subsp. natans DSM 6575</name>
    <dbReference type="NCBI Taxonomy" id="1286631"/>
    <lineage>
        <taxon>Bacteria</taxon>
        <taxon>Pseudomonadati</taxon>
        <taxon>Pseudomonadota</taxon>
        <taxon>Betaproteobacteria</taxon>
        <taxon>Burkholderiales</taxon>
        <taxon>Sphaerotilaceae</taxon>
        <taxon>Sphaerotilus</taxon>
    </lineage>
</organism>
<dbReference type="PIRSF" id="PIRSF030820">
    <property type="entry name" value="UCP030820"/>
    <property type="match status" value="1"/>
</dbReference>
<dbReference type="STRING" id="34103.SAMN05421778_107122"/>
<reference evidence="1 2" key="1">
    <citation type="journal article" date="2014" name="FEMS Microbiol. Ecol.">
        <title>Sphaerotilus natans encrusted with nanoball-shaped Fe(III) oxide minerals formed by nitrate-reducing mixotrophic Fe(II) oxidation.</title>
        <authorList>
            <person name="Park S."/>
            <person name="Kim D.H."/>
            <person name="Lee J.H."/>
            <person name="Hur H.G."/>
        </authorList>
    </citation>
    <scope>NUCLEOTIDE SEQUENCE [LARGE SCALE GENOMIC DNA]</scope>
    <source>
        <strain evidence="1 2">DSM 6575</strain>
    </source>
</reference>
<gene>
    <name evidence="1" type="ORF">X805_32630</name>
</gene>
<dbReference type="Proteomes" id="UP000026714">
    <property type="component" value="Unassembled WGS sequence"/>
</dbReference>
<dbReference type="eggNOG" id="COG3749">
    <property type="taxonomic scope" value="Bacteria"/>
</dbReference>
<dbReference type="AlphaFoldDB" id="A0A059KI70"/>
<keyword evidence="2" id="KW-1185">Reference proteome</keyword>
<accession>A0A059KI70</accession>
<protein>
    <recommendedName>
        <fullName evidence="3">DUF934 domain-containing protein</fullName>
    </recommendedName>
</protein>
<dbReference type="RefSeq" id="WP_037484213.1">
    <property type="nucleotide sequence ID" value="NZ_AZRA01000098.1"/>
</dbReference>